<evidence type="ECO:0000256" key="4">
    <source>
        <dbReference type="ARBA" id="ARBA00023015"/>
    </source>
</evidence>
<dbReference type="PANTHER" id="PTHR11078">
    <property type="entry name" value="N UTILIZATION SUBSTANCE PROTEIN B-RELATED"/>
    <property type="match status" value="1"/>
</dbReference>
<comment type="function">
    <text evidence="6">Involved in transcription antitermination. Required for transcription of ribosomal RNA (rRNA) genes. Binds specifically to the boxA antiterminator sequence of the ribosomal RNA (rrn) operons.</text>
</comment>
<comment type="similarity">
    <text evidence="1 6">Belongs to the NusB family.</text>
</comment>
<keyword evidence="2 6" id="KW-0889">Transcription antitermination</keyword>
<protein>
    <recommendedName>
        <fullName evidence="6">Transcription antitermination protein NusB</fullName>
    </recommendedName>
    <alternativeName>
        <fullName evidence="6">Antitermination factor NusB</fullName>
    </alternativeName>
</protein>
<dbReference type="AlphaFoldDB" id="A0AB94IDB1"/>
<comment type="caution">
    <text evidence="8">The sequence shown here is derived from an EMBL/GenBank/DDBJ whole genome shotgun (WGS) entry which is preliminary data.</text>
</comment>
<dbReference type="InterPro" id="IPR035926">
    <property type="entry name" value="NusB-like_sf"/>
</dbReference>
<evidence type="ECO:0000256" key="5">
    <source>
        <dbReference type="ARBA" id="ARBA00023163"/>
    </source>
</evidence>
<organism evidence="8 9">
    <name type="scientific">Candidatus Schmidhempelia bombi str. Bimp</name>
    <dbReference type="NCBI Taxonomy" id="1387197"/>
    <lineage>
        <taxon>Bacteria</taxon>
        <taxon>Pseudomonadati</taxon>
        <taxon>Pseudomonadota</taxon>
        <taxon>Gammaproteobacteria</taxon>
        <taxon>Orbales</taxon>
        <taxon>Orbaceae</taxon>
        <taxon>Candidatus Schmidhempelia</taxon>
    </lineage>
</organism>
<evidence type="ECO:0000256" key="6">
    <source>
        <dbReference type="HAMAP-Rule" id="MF_00073"/>
    </source>
</evidence>
<evidence type="ECO:0000313" key="8">
    <source>
        <dbReference type="EMBL" id="TEA27411.1"/>
    </source>
</evidence>
<dbReference type="FunFam" id="1.10.940.10:FF:000001">
    <property type="entry name" value="Transcription antitermination factor NusB"/>
    <property type="match status" value="1"/>
</dbReference>
<name>A0AB94IDB1_9GAMM</name>
<dbReference type="NCBIfam" id="TIGR01951">
    <property type="entry name" value="nusB"/>
    <property type="match status" value="1"/>
</dbReference>
<dbReference type="Gene3D" id="1.10.940.10">
    <property type="entry name" value="NusB-like"/>
    <property type="match status" value="1"/>
</dbReference>
<dbReference type="Pfam" id="PF01029">
    <property type="entry name" value="NusB"/>
    <property type="match status" value="1"/>
</dbReference>
<dbReference type="GO" id="GO:0031564">
    <property type="term" value="P:transcription antitermination"/>
    <property type="evidence" value="ECO:0007669"/>
    <property type="project" value="UniProtKB-KW"/>
</dbReference>
<evidence type="ECO:0000313" key="9">
    <source>
        <dbReference type="Proteomes" id="UP000506160"/>
    </source>
</evidence>
<dbReference type="PANTHER" id="PTHR11078:SF3">
    <property type="entry name" value="ANTITERMINATION NUSB DOMAIN-CONTAINING PROTEIN"/>
    <property type="match status" value="1"/>
</dbReference>
<dbReference type="EMBL" id="AWGA01000041">
    <property type="protein sequence ID" value="TEA27411.1"/>
    <property type="molecule type" value="Genomic_DNA"/>
</dbReference>
<keyword evidence="5 6" id="KW-0804">Transcription</keyword>
<dbReference type="GO" id="GO:0003723">
    <property type="term" value="F:RNA binding"/>
    <property type="evidence" value="ECO:0007669"/>
    <property type="project" value="UniProtKB-UniRule"/>
</dbReference>
<gene>
    <name evidence="6 8" type="primary">nusB</name>
    <name evidence="8" type="ORF">O970_03835</name>
</gene>
<sequence length="138" mass="15845">MKPNARRRARECAVQAIYSWQISQNSIIDVEATFLTDQDMKGVDTKYFRELIHGVARNYSEIDTLMAPYLTDRSVDELGQIEHAVIRIALYELTKRQDVPYKVVINEAIELTKTFGAEDSHKFVNGVLDKIAPTIRTR</sequence>
<evidence type="ECO:0000256" key="3">
    <source>
        <dbReference type="ARBA" id="ARBA00022884"/>
    </source>
</evidence>
<dbReference type="HAMAP" id="MF_00073">
    <property type="entry name" value="NusB"/>
    <property type="match status" value="1"/>
</dbReference>
<dbReference type="CDD" id="cd00619">
    <property type="entry name" value="Terminator_NusB"/>
    <property type="match status" value="1"/>
</dbReference>
<evidence type="ECO:0000256" key="2">
    <source>
        <dbReference type="ARBA" id="ARBA00022814"/>
    </source>
</evidence>
<dbReference type="InterPro" id="IPR006027">
    <property type="entry name" value="NusB_RsmB_TIM44"/>
</dbReference>
<dbReference type="Proteomes" id="UP000506160">
    <property type="component" value="Unassembled WGS sequence"/>
</dbReference>
<dbReference type="GO" id="GO:0005829">
    <property type="term" value="C:cytosol"/>
    <property type="evidence" value="ECO:0007669"/>
    <property type="project" value="TreeGrafter"/>
</dbReference>
<dbReference type="SUPFAM" id="SSF48013">
    <property type="entry name" value="NusB-like"/>
    <property type="match status" value="1"/>
</dbReference>
<evidence type="ECO:0000256" key="1">
    <source>
        <dbReference type="ARBA" id="ARBA00005952"/>
    </source>
</evidence>
<keyword evidence="3 6" id="KW-0694">RNA-binding</keyword>
<keyword evidence="4 6" id="KW-0805">Transcription regulation</keyword>
<feature type="domain" description="NusB/RsmB/TIM44" evidence="7">
    <location>
        <begin position="7"/>
        <end position="132"/>
    </location>
</feature>
<keyword evidence="9" id="KW-1185">Reference proteome</keyword>
<dbReference type="GO" id="GO:0006353">
    <property type="term" value="P:DNA-templated transcription termination"/>
    <property type="evidence" value="ECO:0007669"/>
    <property type="project" value="UniProtKB-UniRule"/>
</dbReference>
<dbReference type="InterPro" id="IPR011605">
    <property type="entry name" value="NusB_fam"/>
</dbReference>
<reference evidence="8 9" key="1">
    <citation type="journal article" date="2014" name="Appl. Environ. Microbiol.">
        <title>Genomic features of a bumble bee symbiont reflect its host environment.</title>
        <authorList>
            <person name="Martinson V.G."/>
            <person name="Magoc T."/>
            <person name="Koch H."/>
            <person name="Salzberg S.L."/>
            <person name="Moran N.A."/>
        </authorList>
    </citation>
    <scope>NUCLEOTIDE SEQUENCE [LARGE SCALE GENOMIC DNA]</scope>
    <source>
        <strain evidence="8 9">Bimp</strain>
    </source>
</reference>
<dbReference type="RefSeq" id="WP_024495843.1">
    <property type="nucleotide sequence ID" value="NZ_AWGA01000041.1"/>
</dbReference>
<proteinExistence type="inferred from homology"/>
<evidence type="ECO:0000259" key="7">
    <source>
        <dbReference type="Pfam" id="PF01029"/>
    </source>
</evidence>
<accession>A0AB94IDB1</accession>